<dbReference type="EMBL" id="JANBUN010000251">
    <property type="protein sequence ID" value="KAJ2805372.1"/>
    <property type="molecule type" value="Genomic_DNA"/>
</dbReference>
<evidence type="ECO:0000313" key="1">
    <source>
        <dbReference type="EMBL" id="KAJ2805372.1"/>
    </source>
</evidence>
<sequence length="845" mass="92269">MNALKSLGKLVWGTRESPEMFKLTSGALYELHPGAKVERRCVYKDAELGIRQTGAQHQYQLVAVRVLDEGEDLGDDLDDERAFLIGVELGFSAATYEGSSGFRWRELDGTAEYEYIADDAAVNKPTRDAFALAVAKCAWERKNRRSFTEAPDSELERILKQAEDAELERILGNVHIDDAELDRVVAENPEPPAQAAAAAAVVEAPVCGLPAAPAEMADGEITASVLGSLYLFDASGGEFVQVADEVALSVVKVAKFTYWINVASNARGFVSQVIEPEMNAVFNHDHQSLIWNYFAGGGVYSFSLVTADDKHYEAMHQGLTCAAYETLNQEPWAKASASSQDYLLDAYEEDAKMLSEPESWESDAEEDAAGVNPVADAKESSEGEDKSEEDESESEEDEYESEDQEESEDQDDDEDESDDEIDQIFRKTPVPQGVKTGRDEAGDSSSAESESESESEESDAESEGASDAAGDSDDDDDGRRQPKGAANSMLAVGYKHGRSFVVRGSRIGVFKHTDDDDIAFDTTINKIDDTHGKEFTPSAAMLHDQDSSLVLMNKQRPHELYRMDLEYGKVVEEWKVHEDIPTVAIAASTKYGQMTSDKTLVGVSHNMLYRIDPRLGGDNLVVQNEQQAYTTKSHFTTAATTESGAVALGSAKGEVRLFDRLGVRAKTALPALGDAIVGIDVTSDGRYVVATCKTYLLLIDTKLPNDEGGRTGFQKAFPQAQKPAPKRLQLKPEHVVYMGASIAFTPAKFNQSPDGNSSEKTIVTSTGPFVITWNLRRVLGTGRGDAYHIKQYADVVVADNFCFGQDKSIVVTLPNDVQSVKRSQLAKPTRESLMVRPSAGGGRLY</sequence>
<reference evidence="1" key="1">
    <citation type="submission" date="2022-07" db="EMBL/GenBank/DDBJ databases">
        <title>Phylogenomic reconstructions and comparative analyses of Kickxellomycotina fungi.</title>
        <authorList>
            <person name="Reynolds N.K."/>
            <person name="Stajich J.E."/>
            <person name="Barry K."/>
            <person name="Grigoriev I.V."/>
            <person name="Crous P."/>
            <person name="Smith M.E."/>
        </authorList>
    </citation>
    <scope>NUCLEOTIDE SEQUENCE</scope>
    <source>
        <strain evidence="1">BCRC 34780</strain>
    </source>
</reference>
<accession>A0ACC1LCL7</accession>
<name>A0ACC1LCL7_9FUNG</name>
<dbReference type="EC" id="2.1.1.221" evidence="1"/>
<keyword evidence="1" id="KW-0808">Transferase</keyword>
<keyword evidence="1" id="KW-0489">Methyltransferase</keyword>
<protein>
    <submittedName>
        <fullName evidence="1">Vacuolar import and degradation protein 27</fullName>
        <ecNumber evidence="1">2.1.1.221</ecNumber>
    </submittedName>
</protein>
<keyword evidence="2" id="KW-1185">Reference proteome</keyword>
<gene>
    <name evidence="1" type="primary">vid27</name>
    <name evidence="1" type="ORF">H4R21_001285</name>
</gene>
<dbReference type="Proteomes" id="UP001140087">
    <property type="component" value="Unassembled WGS sequence"/>
</dbReference>
<evidence type="ECO:0000313" key="2">
    <source>
        <dbReference type="Proteomes" id="UP001140087"/>
    </source>
</evidence>
<comment type="caution">
    <text evidence="1">The sequence shown here is derived from an EMBL/GenBank/DDBJ whole genome shotgun (WGS) entry which is preliminary data.</text>
</comment>
<proteinExistence type="predicted"/>
<organism evidence="1 2">
    <name type="scientific">Coemansia helicoidea</name>
    <dbReference type="NCBI Taxonomy" id="1286919"/>
    <lineage>
        <taxon>Eukaryota</taxon>
        <taxon>Fungi</taxon>
        <taxon>Fungi incertae sedis</taxon>
        <taxon>Zoopagomycota</taxon>
        <taxon>Kickxellomycotina</taxon>
        <taxon>Kickxellomycetes</taxon>
        <taxon>Kickxellales</taxon>
        <taxon>Kickxellaceae</taxon>
        <taxon>Coemansia</taxon>
    </lineage>
</organism>